<dbReference type="EMBL" id="JBGOOT010000002">
    <property type="protein sequence ID" value="MEZ8194147.1"/>
    <property type="molecule type" value="Genomic_DNA"/>
</dbReference>
<dbReference type="PROSITE" id="PS51257">
    <property type="entry name" value="PROKAR_LIPOPROTEIN"/>
    <property type="match status" value="1"/>
</dbReference>
<organism evidence="1 2">
    <name type="scientific">Vibrio cortegadensis</name>
    <dbReference type="NCBI Taxonomy" id="1328770"/>
    <lineage>
        <taxon>Bacteria</taxon>
        <taxon>Pseudomonadati</taxon>
        <taxon>Pseudomonadota</taxon>
        <taxon>Gammaproteobacteria</taxon>
        <taxon>Vibrionales</taxon>
        <taxon>Vibrionaceae</taxon>
        <taxon>Vibrio</taxon>
    </lineage>
</organism>
<dbReference type="RefSeq" id="WP_371729774.1">
    <property type="nucleotide sequence ID" value="NZ_JBGOOT010000002.1"/>
</dbReference>
<accession>A0ABV4M400</accession>
<dbReference type="Proteomes" id="UP001569153">
    <property type="component" value="Unassembled WGS sequence"/>
</dbReference>
<gene>
    <name evidence="1" type="ORF">ACED38_04505</name>
</gene>
<comment type="caution">
    <text evidence="1">The sequence shown here is derived from an EMBL/GenBank/DDBJ whole genome shotgun (WGS) entry which is preliminary data.</text>
</comment>
<keyword evidence="2" id="KW-1185">Reference proteome</keyword>
<evidence type="ECO:0000313" key="2">
    <source>
        <dbReference type="Proteomes" id="UP001569153"/>
    </source>
</evidence>
<sequence length="646" mass="71407">MKHSIVPILILTSSIAGCGGGGGSSSGGNTSGGNSDTLAQLSQQNAIFAANSLETLEQPVALSNVVISVLHQLNLEDGTTTAECLFDSNGTGTYTATLNNQTLSITFNSCNVEGLGDITGQTTATFSSLQKNNHYLEFEGDISTVDLKHTADGNPYTASYGAHIQQTITSENNVEYRMSLTGDESISINGAHLYFKDNEIVRSLNYNQGTYSMTAKANLSQPDQFDGDIWLRTTLPLSGYIRSYPTAGHYEIQGANRDKVVVSPNYSNIAEIDINIQGVRDIQNVSWTDMMLGSAISFPARQGIKSGDIFDNFSKRWYFNEQSPKIKHTNSNPLQPSQTILVMPAPAPQDLKNIELRKSSLGELLQDDMYTISADGPWVTINFTKDLEVDNSYNVMLFDESYNHYASFDFDTTLAFNIEVTQDQLLTEMSPFTLGITQASDAAAPITIEWSHLSGGMHFIPVKKLSATTASIDPQDMEPGEIYVFLAKITDPYNRQTESRVNLTVKDPINGNSYLSIETDSTYPKLANRNVTIVQDSTSAITATSLKVEDAFNSNDDNDFLLDVSGLYNNYVNTNIENKIDLKVNNRDWTYDCNTKTMQLEVLENEEVEEHKETYVDYYQKVALDFTINCDSGTLKGKYRHRSSIE</sequence>
<name>A0ABV4M400_9VIBR</name>
<reference evidence="1 2" key="1">
    <citation type="submission" date="2024-06" db="EMBL/GenBank/DDBJ databases">
        <authorList>
            <person name="Steensen K."/>
            <person name="Seneca J."/>
            <person name="Bartlau N."/>
            <person name="Yu A.X."/>
            <person name="Polz M.F."/>
        </authorList>
    </citation>
    <scope>NUCLEOTIDE SEQUENCE [LARGE SCALE GENOMIC DNA]</scope>
    <source>
        <strain evidence="1 2">FF146</strain>
    </source>
</reference>
<evidence type="ECO:0000313" key="1">
    <source>
        <dbReference type="EMBL" id="MEZ8194147.1"/>
    </source>
</evidence>
<proteinExistence type="predicted"/>
<protein>
    <submittedName>
        <fullName evidence="1">Uncharacterized protein</fullName>
    </submittedName>
</protein>